<keyword evidence="1" id="KW-1133">Transmembrane helix</keyword>
<dbReference type="GO" id="GO:0005886">
    <property type="term" value="C:plasma membrane"/>
    <property type="evidence" value="ECO:0007669"/>
    <property type="project" value="TreeGrafter"/>
</dbReference>
<evidence type="ECO:0000313" key="3">
    <source>
        <dbReference type="Proteomes" id="UP000249633"/>
    </source>
</evidence>
<proteinExistence type="predicted"/>
<name>A0A2W5FCY1_9BURK</name>
<protein>
    <submittedName>
        <fullName evidence="2">Invasion protein</fullName>
    </submittedName>
</protein>
<dbReference type="InterPro" id="IPR007360">
    <property type="entry name" value="SirB"/>
</dbReference>
<dbReference type="PANTHER" id="PTHR39594:SF1">
    <property type="entry name" value="PROTEIN YCHQ"/>
    <property type="match status" value="1"/>
</dbReference>
<dbReference type="PANTHER" id="PTHR39594">
    <property type="entry name" value="PROTEIN YCHQ"/>
    <property type="match status" value="1"/>
</dbReference>
<keyword evidence="1" id="KW-0812">Transmembrane</keyword>
<accession>A0A2W5FCY1</accession>
<dbReference type="Pfam" id="PF04247">
    <property type="entry name" value="SirB"/>
    <property type="match status" value="1"/>
</dbReference>
<organism evidence="2 3">
    <name type="scientific">Roseateles depolymerans</name>
    <dbReference type="NCBI Taxonomy" id="76731"/>
    <lineage>
        <taxon>Bacteria</taxon>
        <taxon>Pseudomonadati</taxon>
        <taxon>Pseudomonadota</taxon>
        <taxon>Betaproteobacteria</taxon>
        <taxon>Burkholderiales</taxon>
        <taxon>Sphaerotilaceae</taxon>
        <taxon>Roseateles</taxon>
    </lineage>
</organism>
<feature type="transmembrane region" description="Helical" evidence="1">
    <location>
        <begin position="47"/>
        <end position="65"/>
    </location>
</feature>
<feature type="transmembrane region" description="Helical" evidence="1">
    <location>
        <begin position="71"/>
        <end position="90"/>
    </location>
</feature>
<dbReference type="AlphaFoldDB" id="A0A2W5FCY1"/>
<dbReference type="EMBL" id="QFOD01000020">
    <property type="protein sequence ID" value="PZP28882.1"/>
    <property type="molecule type" value="Genomic_DNA"/>
</dbReference>
<evidence type="ECO:0000256" key="1">
    <source>
        <dbReference type="SAM" id="Phobius"/>
    </source>
</evidence>
<dbReference type="PIRSF" id="PIRSF005610">
    <property type="entry name" value="SirB"/>
    <property type="match status" value="1"/>
</dbReference>
<gene>
    <name evidence="2" type="ORF">DI603_18130</name>
</gene>
<feature type="transmembrane region" description="Helical" evidence="1">
    <location>
        <begin position="12"/>
        <end position="35"/>
    </location>
</feature>
<dbReference type="Proteomes" id="UP000249633">
    <property type="component" value="Unassembled WGS sequence"/>
</dbReference>
<sequence length="130" mass="13964">MDYFTVKLVHQTAVALSISGFFIRGAASLAGARWVRSRAAKTLPHMVDSVLLLSALLLAWMLRLTPDRAPWLLAKIVGLVLYVGLGVIALRPGRPLAIRATAWLAALFVVGWIVSVAVTKSPFGLFGLLG</sequence>
<keyword evidence="1" id="KW-0472">Membrane</keyword>
<feature type="transmembrane region" description="Helical" evidence="1">
    <location>
        <begin position="102"/>
        <end position="119"/>
    </location>
</feature>
<reference evidence="2 3" key="1">
    <citation type="submission" date="2017-08" db="EMBL/GenBank/DDBJ databases">
        <title>Infants hospitalized years apart are colonized by the same room-sourced microbial strains.</title>
        <authorList>
            <person name="Brooks B."/>
            <person name="Olm M.R."/>
            <person name="Firek B.A."/>
            <person name="Baker R."/>
            <person name="Thomas B.C."/>
            <person name="Morowitz M.J."/>
            <person name="Banfield J.F."/>
        </authorList>
    </citation>
    <scope>NUCLEOTIDE SEQUENCE [LARGE SCALE GENOMIC DNA]</scope>
    <source>
        <strain evidence="2">S2_012_000_R2_81</strain>
    </source>
</reference>
<comment type="caution">
    <text evidence="2">The sequence shown here is derived from an EMBL/GenBank/DDBJ whole genome shotgun (WGS) entry which is preliminary data.</text>
</comment>
<evidence type="ECO:0000313" key="2">
    <source>
        <dbReference type="EMBL" id="PZP28882.1"/>
    </source>
</evidence>